<dbReference type="Gene3D" id="1.10.287.950">
    <property type="entry name" value="Methyl-accepting chemotaxis protein"/>
    <property type="match status" value="1"/>
</dbReference>
<dbReference type="AlphaFoldDB" id="A0A2N5XPS2"/>
<evidence type="ECO:0000313" key="17">
    <source>
        <dbReference type="Proteomes" id="UP000234881"/>
    </source>
</evidence>
<dbReference type="PROSITE" id="PS50111">
    <property type="entry name" value="CHEMOTAXIS_TRANSDUC_2"/>
    <property type="match status" value="1"/>
</dbReference>
<dbReference type="InterPro" id="IPR033479">
    <property type="entry name" value="dCache_1"/>
</dbReference>
<dbReference type="GO" id="GO:0005886">
    <property type="term" value="C:plasma membrane"/>
    <property type="evidence" value="ECO:0007669"/>
    <property type="project" value="UniProtKB-SubCell"/>
</dbReference>
<dbReference type="PROSITE" id="PS50192">
    <property type="entry name" value="T_SNARE"/>
    <property type="match status" value="1"/>
</dbReference>
<dbReference type="InterPro" id="IPR000727">
    <property type="entry name" value="T_SNARE_dom"/>
</dbReference>
<dbReference type="Gene3D" id="6.10.340.10">
    <property type="match status" value="1"/>
</dbReference>
<evidence type="ECO:0000256" key="2">
    <source>
        <dbReference type="ARBA" id="ARBA00022475"/>
    </source>
</evidence>
<evidence type="ECO:0000256" key="11">
    <source>
        <dbReference type="SAM" id="Coils"/>
    </source>
</evidence>
<feature type="transmembrane region" description="Helical" evidence="12">
    <location>
        <begin position="12"/>
        <end position="32"/>
    </location>
</feature>
<accession>A0A2N5XPS2</accession>
<dbReference type="OrthoDB" id="3378718at2"/>
<proteinExistence type="inferred from homology"/>
<dbReference type="Proteomes" id="UP000234881">
    <property type="component" value="Unassembled WGS sequence"/>
</dbReference>
<feature type="domain" description="HAMP" evidence="15">
    <location>
        <begin position="351"/>
        <end position="404"/>
    </location>
</feature>
<dbReference type="EMBL" id="PKUQ01000031">
    <property type="protein sequence ID" value="PLW76512.1"/>
    <property type="molecule type" value="Genomic_DNA"/>
</dbReference>
<dbReference type="PANTHER" id="PTHR32089:SF112">
    <property type="entry name" value="LYSOZYME-LIKE PROTEIN-RELATED"/>
    <property type="match status" value="1"/>
</dbReference>
<dbReference type="SUPFAM" id="SSF58104">
    <property type="entry name" value="Methyl-accepting chemotaxis protein (MCP) signaling domain"/>
    <property type="match status" value="1"/>
</dbReference>
<dbReference type="GO" id="GO:0006935">
    <property type="term" value="P:chemotaxis"/>
    <property type="evidence" value="ECO:0007669"/>
    <property type="project" value="UniProtKB-KW"/>
</dbReference>
<evidence type="ECO:0000256" key="5">
    <source>
        <dbReference type="ARBA" id="ARBA00022692"/>
    </source>
</evidence>
<evidence type="ECO:0000256" key="8">
    <source>
        <dbReference type="ARBA" id="ARBA00023224"/>
    </source>
</evidence>
<dbReference type="InterPro" id="IPR003660">
    <property type="entry name" value="HAMP_dom"/>
</dbReference>
<keyword evidence="3" id="KW-0145">Chemotaxis</keyword>
<dbReference type="GO" id="GO:0007165">
    <property type="term" value="P:signal transduction"/>
    <property type="evidence" value="ECO:0007669"/>
    <property type="project" value="UniProtKB-KW"/>
</dbReference>
<keyword evidence="11" id="KW-0175">Coiled coil</keyword>
<keyword evidence="17" id="KW-1185">Reference proteome</keyword>
<gene>
    <name evidence="16" type="ORF">C0081_16355</name>
</gene>
<comment type="similarity">
    <text evidence="9">Belongs to the methyl-accepting chemotaxis (MCP) protein family.</text>
</comment>
<evidence type="ECO:0000256" key="3">
    <source>
        <dbReference type="ARBA" id="ARBA00022500"/>
    </source>
</evidence>
<comment type="subcellular location">
    <subcellularLocation>
        <location evidence="1">Cell inner membrane</location>
        <topology evidence="1">Multi-pass membrane protein</topology>
    </subcellularLocation>
</comment>
<feature type="domain" description="Methyl-accepting transducer" evidence="13">
    <location>
        <begin position="437"/>
        <end position="680"/>
    </location>
</feature>
<comment type="caution">
    <text evidence="16">The sequence shown here is derived from an EMBL/GenBank/DDBJ whole genome shotgun (WGS) entry which is preliminary data.</text>
</comment>
<evidence type="ECO:0000259" key="13">
    <source>
        <dbReference type="PROSITE" id="PS50111"/>
    </source>
</evidence>
<evidence type="ECO:0000256" key="4">
    <source>
        <dbReference type="ARBA" id="ARBA00022519"/>
    </source>
</evidence>
<keyword evidence="4" id="KW-0997">Cell inner membrane</keyword>
<dbReference type="PANTHER" id="PTHR32089">
    <property type="entry name" value="METHYL-ACCEPTING CHEMOTAXIS PROTEIN MCPB"/>
    <property type="match status" value="1"/>
</dbReference>
<dbReference type="Pfam" id="PF00015">
    <property type="entry name" value="MCPsignal"/>
    <property type="match status" value="1"/>
</dbReference>
<feature type="coiled-coil region" evidence="11">
    <location>
        <begin position="669"/>
        <end position="696"/>
    </location>
</feature>
<keyword evidence="6 12" id="KW-1133">Transmembrane helix</keyword>
<keyword evidence="7 12" id="KW-0472">Membrane</keyword>
<dbReference type="PROSITE" id="PS50885">
    <property type="entry name" value="HAMP"/>
    <property type="match status" value="1"/>
</dbReference>
<keyword evidence="8 10" id="KW-0807">Transducer</keyword>
<dbReference type="Gene3D" id="3.30.450.20">
    <property type="entry name" value="PAS domain"/>
    <property type="match status" value="2"/>
</dbReference>
<evidence type="ECO:0000256" key="7">
    <source>
        <dbReference type="ARBA" id="ARBA00023136"/>
    </source>
</evidence>
<keyword evidence="5 12" id="KW-0812">Transmembrane</keyword>
<evidence type="ECO:0000313" key="16">
    <source>
        <dbReference type="EMBL" id="PLW76512.1"/>
    </source>
</evidence>
<dbReference type="Pfam" id="PF02743">
    <property type="entry name" value="dCache_1"/>
    <property type="match status" value="1"/>
</dbReference>
<protein>
    <submittedName>
        <fullName evidence="16">Chemotaxis protein</fullName>
    </submittedName>
</protein>
<feature type="domain" description="T-SNARE coiled-coil homology" evidence="14">
    <location>
        <begin position="606"/>
        <end position="658"/>
    </location>
</feature>
<evidence type="ECO:0000259" key="15">
    <source>
        <dbReference type="PROSITE" id="PS50885"/>
    </source>
</evidence>
<dbReference type="InterPro" id="IPR004089">
    <property type="entry name" value="MCPsignal_dom"/>
</dbReference>
<reference evidence="16 17" key="1">
    <citation type="submission" date="2018-01" db="EMBL/GenBank/DDBJ databases">
        <title>The draft genome sequence of Cohaesibacter sp. H1304.</title>
        <authorList>
            <person name="Wang N.-N."/>
            <person name="Du Z.-J."/>
        </authorList>
    </citation>
    <scope>NUCLEOTIDE SEQUENCE [LARGE SCALE GENOMIC DNA]</scope>
    <source>
        <strain evidence="16 17">H1304</strain>
    </source>
</reference>
<feature type="transmembrane region" description="Helical" evidence="12">
    <location>
        <begin position="326"/>
        <end position="348"/>
    </location>
</feature>
<evidence type="ECO:0000256" key="9">
    <source>
        <dbReference type="ARBA" id="ARBA00029447"/>
    </source>
</evidence>
<dbReference type="CDD" id="cd12913">
    <property type="entry name" value="PDC1_MCP_like"/>
    <property type="match status" value="1"/>
</dbReference>
<keyword evidence="2" id="KW-1003">Cell membrane</keyword>
<dbReference type="RefSeq" id="WP_101534946.1">
    <property type="nucleotide sequence ID" value="NZ_PKUQ01000031.1"/>
</dbReference>
<evidence type="ECO:0000256" key="6">
    <source>
        <dbReference type="ARBA" id="ARBA00022989"/>
    </source>
</evidence>
<evidence type="ECO:0000259" key="14">
    <source>
        <dbReference type="PROSITE" id="PS50192"/>
    </source>
</evidence>
<organism evidence="16 17">
    <name type="scientific">Cohaesibacter celericrescens</name>
    <dbReference type="NCBI Taxonomy" id="2067669"/>
    <lineage>
        <taxon>Bacteria</taxon>
        <taxon>Pseudomonadati</taxon>
        <taxon>Pseudomonadota</taxon>
        <taxon>Alphaproteobacteria</taxon>
        <taxon>Hyphomicrobiales</taxon>
        <taxon>Cohaesibacteraceae</taxon>
    </lineage>
</organism>
<dbReference type="SMART" id="SM00283">
    <property type="entry name" value="MA"/>
    <property type="match status" value="1"/>
</dbReference>
<evidence type="ECO:0000256" key="10">
    <source>
        <dbReference type="PROSITE-ProRule" id="PRU00284"/>
    </source>
</evidence>
<evidence type="ECO:0000256" key="1">
    <source>
        <dbReference type="ARBA" id="ARBA00004429"/>
    </source>
</evidence>
<name>A0A2N5XPS2_9HYPH</name>
<evidence type="ECO:0000256" key="12">
    <source>
        <dbReference type="SAM" id="Phobius"/>
    </source>
</evidence>
<sequence>MFKQLKITTKMLIASISSLTLVLILGITVIGWQSANVTKTLSVEQAKAVANTQAANVKLTLEHGLSAARQLTKTLDSLKASGVADRKVWSRILHNTLVEDTKLSGTWGVVLNDQVDGKDAEYVNTETHDETGQWRPYYFRNPDGSIGAQATTKVDIKDKPEAWFQTAYETGRDFIGEPYSWAMGDKTVLGISMSIPIKDASGKTIGVAGSDLILNSLSNDLAAIKPLETGSIHLISQGGKWLAHSDAKLLGKDWDTARSEIDLAHKSDLLAAVKAGTNYEYYGYSNSLQTDVLRIIQPVHFGDSGSALAIVVNVPVSTLSAASNDMILTVALVGLCLLLAVAAALYLVGRSVIRKPMATTIESIKALIARKYDEPLSYLDRNDEVGEINKALEVFREKSQQAENLSRIQEQEQNDRIKRADQMQIFTSDFDHTVSGLLDSVSKLVTDLNQTAETLSLGADNTSERSNAVAAASEQASANVRTVAAAAEELFTSVNEIDRQVSDSNKIAVDAVEQARETNDKIEGLTAAAGRIGEVVRLITDIAEQTNLLALNATIEAARAGEAGRGFAVVAAEVKELATQTSKATDEISQQIQAVQTETNGAVAAIRTIAATIDKMNQISNAISDAVQQQGQATKEIAHNIQEASSGTQEVTDNITGVSTSARETGGAARQVNKSAQELQQEAQNLKAGVQAFLSNVKAVG</sequence>